<feature type="transmembrane region" description="Helical" evidence="7">
    <location>
        <begin position="165"/>
        <end position="185"/>
    </location>
</feature>
<organism evidence="8 9">
    <name type="scientific">Sphaerisporangium siamense</name>
    <dbReference type="NCBI Taxonomy" id="795645"/>
    <lineage>
        <taxon>Bacteria</taxon>
        <taxon>Bacillati</taxon>
        <taxon>Actinomycetota</taxon>
        <taxon>Actinomycetes</taxon>
        <taxon>Streptosporangiales</taxon>
        <taxon>Streptosporangiaceae</taxon>
        <taxon>Sphaerisporangium</taxon>
    </lineage>
</organism>
<dbReference type="InterPro" id="IPR011701">
    <property type="entry name" value="MFS"/>
</dbReference>
<reference evidence="8 9" key="1">
    <citation type="submission" date="2020-08" db="EMBL/GenBank/DDBJ databases">
        <title>Sequencing the genomes of 1000 actinobacteria strains.</title>
        <authorList>
            <person name="Klenk H.-P."/>
        </authorList>
    </citation>
    <scope>NUCLEOTIDE SEQUENCE [LARGE SCALE GENOMIC DNA]</scope>
    <source>
        <strain evidence="8 9">DSM 45784</strain>
    </source>
</reference>
<feature type="transmembrane region" description="Helical" evidence="7">
    <location>
        <begin position="335"/>
        <end position="354"/>
    </location>
</feature>
<dbReference type="GO" id="GO:0022857">
    <property type="term" value="F:transmembrane transporter activity"/>
    <property type="evidence" value="ECO:0007669"/>
    <property type="project" value="InterPro"/>
</dbReference>
<dbReference type="Gene3D" id="1.20.1250.20">
    <property type="entry name" value="MFS general substrate transporter like domains"/>
    <property type="match status" value="1"/>
</dbReference>
<dbReference type="EMBL" id="JACHND010000001">
    <property type="protein sequence ID" value="MBB4702845.1"/>
    <property type="molecule type" value="Genomic_DNA"/>
</dbReference>
<keyword evidence="2" id="KW-0813">Transport</keyword>
<comment type="caution">
    <text evidence="8">The sequence shown here is derived from an EMBL/GenBank/DDBJ whole genome shotgun (WGS) entry which is preliminary data.</text>
</comment>
<dbReference type="PANTHER" id="PTHR23517:SF2">
    <property type="entry name" value="MULTIDRUG RESISTANCE PROTEIN MDTH"/>
    <property type="match status" value="1"/>
</dbReference>
<feature type="transmembrane region" description="Helical" evidence="7">
    <location>
        <begin position="240"/>
        <end position="259"/>
    </location>
</feature>
<feature type="transmembrane region" description="Helical" evidence="7">
    <location>
        <begin position="45"/>
        <end position="65"/>
    </location>
</feature>
<dbReference type="AlphaFoldDB" id="A0A7W7DBA7"/>
<gene>
    <name evidence="8" type="ORF">BJ982_004389</name>
</gene>
<keyword evidence="6 7" id="KW-0472">Membrane</keyword>
<name>A0A7W7DBA7_9ACTN</name>
<evidence type="ECO:0000256" key="5">
    <source>
        <dbReference type="ARBA" id="ARBA00022989"/>
    </source>
</evidence>
<evidence type="ECO:0008006" key="10">
    <source>
        <dbReference type="Google" id="ProtNLM"/>
    </source>
</evidence>
<evidence type="ECO:0000313" key="8">
    <source>
        <dbReference type="EMBL" id="MBB4702845.1"/>
    </source>
</evidence>
<dbReference type="InterPro" id="IPR050171">
    <property type="entry name" value="MFS_Transporters"/>
</dbReference>
<comment type="subcellular location">
    <subcellularLocation>
        <location evidence="1">Cell membrane</location>
        <topology evidence="1">Multi-pass membrane protein</topology>
    </subcellularLocation>
</comment>
<sequence>MRKGGPERLLYAVVLVIALGTGMFTVGSTLFFVQVLGFSPVRMGLGLTIAAVLGLLVSVPLTRLVNGRSLRTAYLQLLLVQAVSLFLLPQTRSFGLFIAIMTVNAIGAKTARAVNNALIGHMAGPRRLEVRAVARSLNNFGTAAGALLSSAAVADDGDRAYELLILANACTLLLAAALVLGLRSIGRMSRSATPSGSALRDTRYRTVTLIDAVMCLEYFVITLVLPLWVVGHTNAPKVVIPFLFVLNMIMVALLQLPISRRVRDVAKAARCLRISGVVFFGSLALLAAAASAGPVLAVGLLFLGVAVHTVGEIFHAAGASELSYGLAPPDRLTEYQGVFGLGMGTAEVLAPYALAVVCLQDGRLGWLGWLGLGLVLTCAGWVSPLVLRTRSLHPPLLVNEEK</sequence>
<feature type="transmembrane region" description="Helical" evidence="7">
    <location>
        <begin position="366"/>
        <end position="387"/>
    </location>
</feature>
<keyword evidence="3" id="KW-1003">Cell membrane</keyword>
<evidence type="ECO:0000256" key="3">
    <source>
        <dbReference type="ARBA" id="ARBA00022475"/>
    </source>
</evidence>
<dbReference type="PANTHER" id="PTHR23517">
    <property type="entry name" value="RESISTANCE PROTEIN MDTM, PUTATIVE-RELATED-RELATED"/>
    <property type="match status" value="1"/>
</dbReference>
<evidence type="ECO:0000313" key="9">
    <source>
        <dbReference type="Proteomes" id="UP000542210"/>
    </source>
</evidence>
<dbReference type="GO" id="GO:0005886">
    <property type="term" value="C:plasma membrane"/>
    <property type="evidence" value="ECO:0007669"/>
    <property type="project" value="UniProtKB-SubCell"/>
</dbReference>
<accession>A0A7W7DBA7</accession>
<feature type="transmembrane region" description="Helical" evidence="7">
    <location>
        <begin position="206"/>
        <end position="228"/>
    </location>
</feature>
<feature type="transmembrane region" description="Helical" evidence="7">
    <location>
        <begin position="9"/>
        <end position="33"/>
    </location>
</feature>
<dbReference type="InterPro" id="IPR036259">
    <property type="entry name" value="MFS_trans_sf"/>
</dbReference>
<dbReference type="Proteomes" id="UP000542210">
    <property type="component" value="Unassembled WGS sequence"/>
</dbReference>
<evidence type="ECO:0000256" key="1">
    <source>
        <dbReference type="ARBA" id="ARBA00004651"/>
    </source>
</evidence>
<evidence type="ECO:0000256" key="6">
    <source>
        <dbReference type="ARBA" id="ARBA00023136"/>
    </source>
</evidence>
<protein>
    <recommendedName>
        <fullName evidence="10">MFS transporter</fullName>
    </recommendedName>
</protein>
<keyword evidence="5 7" id="KW-1133">Transmembrane helix</keyword>
<keyword evidence="4 7" id="KW-0812">Transmembrane</keyword>
<feature type="transmembrane region" description="Helical" evidence="7">
    <location>
        <begin position="132"/>
        <end position="153"/>
    </location>
</feature>
<keyword evidence="9" id="KW-1185">Reference proteome</keyword>
<evidence type="ECO:0000256" key="7">
    <source>
        <dbReference type="SAM" id="Phobius"/>
    </source>
</evidence>
<dbReference type="RefSeq" id="WP_184882878.1">
    <property type="nucleotide sequence ID" value="NZ_BOOV01000005.1"/>
</dbReference>
<evidence type="ECO:0000256" key="4">
    <source>
        <dbReference type="ARBA" id="ARBA00022692"/>
    </source>
</evidence>
<dbReference type="Pfam" id="PF07690">
    <property type="entry name" value="MFS_1"/>
    <property type="match status" value="1"/>
</dbReference>
<dbReference type="SUPFAM" id="SSF103473">
    <property type="entry name" value="MFS general substrate transporter"/>
    <property type="match status" value="1"/>
</dbReference>
<proteinExistence type="predicted"/>
<evidence type="ECO:0000256" key="2">
    <source>
        <dbReference type="ARBA" id="ARBA00022448"/>
    </source>
</evidence>